<protein>
    <recommendedName>
        <fullName evidence="3">VWFA domain-containing protein</fullName>
    </recommendedName>
</protein>
<organism evidence="4 5">
    <name type="scientific">Azospirillum humicireducens</name>
    <dbReference type="NCBI Taxonomy" id="1226968"/>
    <lineage>
        <taxon>Bacteria</taxon>
        <taxon>Pseudomonadati</taxon>
        <taxon>Pseudomonadota</taxon>
        <taxon>Alphaproteobacteria</taxon>
        <taxon>Rhodospirillales</taxon>
        <taxon>Azospirillaceae</taxon>
        <taxon>Azospirillum</taxon>
    </lineage>
</organism>
<name>A0A2R4VXG0_9PROT</name>
<dbReference type="OrthoDB" id="9831531at2"/>
<keyword evidence="5" id="KW-1185">Reference proteome</keyword>
<geneLocation type="plasmid" evidence="4 5">
    <name>pYZ6</name>
</geneLocation>
<dbReference type="SMART" id="SM00327">
    <property type="entry name" value="VWA"/>
    <property type="match status" value="1"/>
</dbReference>
<keyword evidence="1" id="KW-1133">Transmembrane helix</keyword>
<dbReference type="RefSeq" id="WP_108549391.1">
    <property type="nucleotide sequence ID" value="NZ_CP028907.1"/>
</dbReference>
<feature type="domain" description="VWFA" evidence="3">
    <location>
        <begin position="38"/>
        <end position="219"/>
    </location>
</feature>
<dbReference type="CDD" id="cd00198">
    <property type="entry name" value="vWFA"/>
    <property type="match status" value="1"/>
</dbReference>
<evidence type="ECO:0000313" key="5">
    <source>
        <dbReference type="Proteomes" id="UP000077405"/>
    </source>
</evidence>
<dbReference type="Pfam" id="PF00092">
    <property type="entry name" value="VWA"/>
    <property type="match status" value="1"/>
</dbReference>
<keyword evidence="1" id="KW-0472">Membrane</keyword>
<sequence length="764" mass="82994">MVERRLLVAAIFIVCLAFARAPVLAQSPMPSIGAQELDVLIVIDQSQSMGGGRNEPASDAESHRISLVEQILRRLSADIFESSRRHRASIIEFGSADKTRVAVDWVELAHDPADPAKPFTTVDFAMARVAPQNLHYTDTPKALALVKSQMDRLKPVPGASARSRIVLLITDGRPERQNNAPAKVLRQEIETQVRALRDAGAVLWVIGLDRNNRFWDQQLADGGPSDGTFWRTVTGDADRALRAVGAFPDAVKLANVFVDRWLRERTPAPSGWSFVATPYLRQLVVSVQYPRPQPAVTLVDPSGRTVAPVAGAGSAGGATSGLFNLFVLKDPPTGEYRLMSVDATEALIEVREYGPVATLVGPGGELPREVPSTLAFQLNGANPRIAMDAVPGWPISGTVQITGVGGRQVAEVPVRMAEKGRVLADWTPDTAGQYVARLRLKATGPDGSVLDLFRGADINEFPLTVSRHAPFNLMLEAPAVGVVGLFPGLGEDGVDLRFRLVEGSGRFIERLDEVVANPATWLKAEAIDPVSGQPVGGPLKVALDGDRFVVSLPAGFDLWRGEGWLVPLERALRVKPMDALLDGRRLSGVRLDGGAVPERVAGDPMTLAGFLLRWPLWVTAGLATVVAALAAALVAGVAWWQIPRHRIRSEDRRRGAVVELIVYDRRRGYRSGKQIPVTGIYRQTFKHVLEVQDGGTRRKIAALSLRRMDVAGGRTAAEVTYRYDGDPKPYSHIIKANPDGEKLRGLKDHDWFIALRETTARSAA</sequence>
<proteinExistence type="predicted"/>
<evidence type="ECO:0000256" key="1">
    <source>
        <dbReference type="SAM" id="Phobius"/>
    </source>
</evidence>
<evidence type="ECO:0000259" key="3">
    <source>
        <dbReference type="PROSITE" id="PS50234"/>
    </source>
</evidence>
<keyword evidence="1" id="KW-0812">Transmembrane</keyword>
<dbReference type="PROSITE" id="PS50234">
    <property type="entry name" value="VWFA"/>
    <property type="match status" value="1"/>
</dbReference>
<dbReference type="SUPFAM" id="SSF53300">
    <property type="entry name" value="vWA-like"/>
    <property type="match status" value="1"/>
</dbReference>
<evidence type="ECO:0000313" key="4">
    <source>
        <dbReference type="EMBL" id="AWB09150.1"/>
    </source>
</evidence>
<evidence type="ECO:0000256" key="2">
    <source>
        <dbReference type="SAM" id="SignalP"/>
    </source>
</evidence>
<keyword evidence="2" id="KW-0732">Signal</keyword>
<dbReference type="KEGG" id="ahu:A6A40_29775"/>
<dbReference type="InterPro" id="IPR002035">
    <property type="entry name" value="VWF_A"/>
</dbReference>
<feature type="signal peptide" evidence="2">
    <location>
        <begin position="1"/>
        <end position="25"/>
    </location>
</feature>
<reference evidence="4 5" key="1">
    <citation type="submission" date="2018-04" db="EMBL/GenBank/DDBJ databases">
        <title>Complete genome sequence of the nitrogen-fixing bacterium Azospirillum humicireducens type strain SgZ-5.</title>
        <authorList>
            <person name="Yu Z."/>
        </authorList>
    </citation>
    <scope>NUCLEOTIDE SEQUENCE [LARGE SCALE GENOMIC DNA]</scope>
    <source>
        <strain evidence="4 5">SgZ-5</strain>
        <plasmid evidence="4 5">pYZ6</plasmid>
    </source>
</reference>
<feature type="chain" id="PRO_5015308945" description="VWFA domain-containing protein" evidence="2">
    <location>
        <begin position="26"/>
        <end position="764"/>
    </location>
</feature>
<dbReference type="Gene3D" id="3.40.50.410">
    <property type="entry name" value="von Willebrand factor, type A domain"/>
    <property type="match status" value="1"/>
</dbReference>
<dbReference type="EMBL" id="CP028907">
    <property type="protein sequence ID" value="AWB09150.1"/>
    <property type="molecule type" value="Genomic_DNA"/>
</dbReference>
<accession>A0A2R4VXG0</accession>
<feature type="transmembrane region" description="Helical" evidence="1">
    <location>
        <begin position="614"/>
        <end position="640"/>
    </location>
</feature>
<dbReference type="AlphaFoldDB" id="A0A2R4VXG0"/>
<dbReference type="InterPro" id="IPR036465">
    <property type="entry name" value="vWFA_dom_sf"/>
</dbReference>
<dbReference type="Proteomes" id="UP000077405">
    <property type="component" value="Plasmid pYZ6"/>
</dbReference>
<gene>
    <name evidence="4" type="ORF">A6A40_29775</name>
</gene>
<keyword evidence="4" id="KW-0614">Plasmid</keyword>